<reference evidence="3" key="1">
    <citation type="submission" date="2019-02" db="EMBL/GenBank/DDBJ databases">
        <title>Draft genome sequence of Enterococcus sp. Gos25-1.</title>
        <authorList>
            <person name="Tanaka N."/>
            <person name="Shiwa Y."/>
            <person name="Fujita N."/>
        </authorList>
    </citation>
    <scope>NUCLEOTIDE SEQUENCE [LARGE SCALE GENOMIC DNA]</scope>
    <source>
        <strain evidence="3">Gos25-1</strain>
    </source>
</reference>
<dbReference type="AlphaFoldDB" id="A0A4P5P451"/>
<organism evidence="2 3">
    <name type="scientific">Enterococcus florum</name>
    <dbReference type="NCBI Taxonomy" id="2480627"/>
    <lineage>
        <taxon>Bacteria</taxon>
        <taxon>Bacillati</taxon>
        <taxon>Bacillota</taxon>
        <taxon>Bacilli</taxon>
        <taxon>Lactobacillales</taxon>
        <taxon>Enterococcaceae</taxon>
        <taxon>Enterococcus</taxon>
    </lineage>
</organism>
<evidence type="ECO:0000256" key="1">
    <source>
        <dbReference type="SAM" id="Phobius"/>
    </source>
</evidence>
<feature type="transmembrane region" description="Helical" evidence="1">
    <location>
        <begin position="97"/>
        <end position="119"/>
    </location>
</feature>
<feature type="transmembrane region" description="Helical" evidence="1">
    <location>
        <begin position="125"/>
        <end position="151"/>
    </location>
</feature>
<keyword evidence="3" id="KW-1185">Reference proteome</keyword>
<dbReference type="RefSeq" id="WP_146620898.1">
    <property type="nucleotide sequence ID" value="NZ_BJCC01000002.1"/>
</dbReference>
<gene>
    <name evidence="2" type="ORF">NRIC_02710</name>
</gene>
<comment type="caution">
    <text evidence="2">The sequence shown here is derived from an EMBL/GenBank/DDBJ whole genome shotgun (WGS) entry which is preliminary data.</text>
</comment>
<proteinExistence type="predicted"/>
<keyword evidence="1" id="KW-0472">Membrane</keyword>
<protein>
    <submittedName>
        <fullName evidence="2">Membrane protein</fullName>
    </submittedName>
</protein>
<dbReference type="PIRSF" id="PIRSF033111">
    <property type="entry name" value="UCP033111"/>
    <property type="match status" value="1"/>
</dbReference>
<accession>A0A4P5P451</accession>
<dbReference type="InterPro" id="IPR009214">
    <property type="entry name" value="DUF1129"/>
</dbReference>
<dbReference type="EMBL" id="BJCC01000002">
    <property type="protein sequence ID" value="GCF92380.1"/>
    <property type="molecule type" value="Genomic_DNA"/>
</dbReference>
<dbReference type="OrthoDB" id="2360056at2"/>
<name>A0A4P5P451_9ENTE</name>
<feature type="transmembrane region" description="Helical" evidence="1">
    <location>
        <begin position="198"/>
        <end position="218"/>
    </location>
</feature>
<keyword evidence="1" id="KW-0812">Transmembrane</keyword>
<dbReference type="Proteomes" id="UP000290567">
    <property type="component" value="Unassembled WGS sequence"/>
</dbReference>
<evidence type="ECO:0000313" key="2">
    <source>
        <dbReference type="EMBL" id="GCF92380.1"/>
    </source>
</evidence>
<feature type="transmembrane region" description="Helical" evidence="1">
    <location>
        <begin position="171"/>
        <end position="192"/>
    </location>
</feature>
<keyword evidence="1" id="KW-1133">Transmembrane helix</keyword>
<dbReference type="Pfam" id="PF06570">
    <property type="entry name" value="DUF1129"/>
    <property type="match status" value="1"/>
</dbReference>
<evidence type="ECO:0000313" key="3">
    <source>
        <dbReference type="Proteomes" id="UP000290567"/>
    </source>
</evidence>
<sequence>MEPEKLQTLTAENRQIETQLTKRNEQYIFDLKKSMEAANLSEEERETALHEMLTTLVSEQKSGKTARQLYGTVSERLDAIVNKPEEKPISTRPSLMILDNFMFLFGILTLVTGGMALFVSRGTQVATYGLTALLVASGLGAVIFYMMYLLIYQYEYPGADKSKKPKTWKAILALGSMTLAWFLIFNAAIFLPTQLNPFIDPFVLVTIGAGFLALRYYLKKRFGIISSLASPRQVR</sequence>